<name>A0ABX3CMQ9_9BACI</name>
<proteinExistence type="predicted"/>
<dbReference type="RefSeq" id="WP_009335702.1">
    <property type="nucleotide sequence ID" value="NZ_MBRJ01000041.1"/>
</dbReference>
<protein>
    <recommendedName>
        <fullName evidence="1">Phosphoadenosine phosphosulphate reductase domain-containing protein</fullName>
    </recommendedName>
</protein>
<dbReference type="InterPro" id="IPR002500">
    <property type="entry name" value="PAPS_reduct_dom"/>
</dbReference>
<dbReference type="EMBL" id="MBRJ01000041">
    <property type="protein sequence ID" value="OHX44564.1"/>
    <property type="molecule type" value="Genomic_DNA"/>
</dbReference>
<reference evidence="2 3" key="1">
    <citation type="submission" date="2016-07" db="EMBL/GenBank/DDBJ databases">
        <title>Bacillus oceanisediminis whole genome.</title>
        <authorList>
            <person name="Pal Y."/>
            <person name="Verma A."/>
            <person name="Mual P."/>
            <person name="Srinivasan K."/>
        </authorList>
    </citation>
    <scope>NUCLEOTIDE SEQUENCE [LARGE SCALE GENOMIC DNA]</scope>
    <source>
        <strain evidence="2 3">Bhandara28</strain>
    </source>
</reference>
<comment type="caution">
    <text evidence="2">The sequence shown here is derived from an EMBL/GenBank/DDBJ whole genome shotgun (WGS) entry which is preliminary data.</text>
</comment>
<evidence type="ECO:0000259" key="1">
    <source>
        <dbReference type="Pfam" id="PF01507"/>
    </source>
</evidence>
<evidence type="ECO:0000313" key="2">
    <source>
        <dbReference type="EMBL" id="OHX44564.1"/>
    </source>
</evidence>
<keyword evidence="3" id="KW-1185">Reference proteome</keyword>
<organism evidence="2 3">
    <name type="scientific">Cytobacillus oceanisediminis</name>
    <dbReference type="NCBI Taxonomy" id="665099"/>
    <lineage>
        <taxon>Bacteria</taxon>
        <taxon>Bacillati</taxon>
        <taxon>Bacillota</taxon>
        <taxon>Bacilli</taxon>
        <taxon>Bacillales</taxon>
        <taxon>Bacillaceae</taxon>
        <taxon>Cytobacillus</taxon>
    </lineage>
</organism>
<sequence length="182" mass="20925">MNKDLIALAERLTVPLPKEMDHLSSYRIHANCSGGKDSVAIVLMLLYGYKVPKENIELVHMRVDADEDAFFDWKETDEYLDYLANKLELPLVILRGEKSLKARIEDRRKFPSGQTQFCTSYTKRDVYSKWVRGLGPGKFLCASGERAAESARRAGKPVFQVIKRRMPQLRIDKWIGCGRFII</sequence>
<dbReference type="Proteomes" id="UP000180194">
    <property type="component" value="Unassembled WGS sequence"/>
</dbReference>
<gene>
    <name evidence="2" type="ORF">BBV17_25400</name>
</gene>
<dbReference type="InterPro" id="IPR014729">
    <property type="entry name" value="Rossmann-like_a/b/a_fold"/>
</dbReference>
<dbReference type="Pfam" id="PF01507">
    <property type="entry name" value="PAPS_reduct"/>
    <property type="match status" value="1"/>
</dbReference>
<evidence type="ECO:0000313" key="3">
    <source>
        <dbReference type="Proteomes" id="UP000180194"/>
    </source>
</evidence>
<accession>A0ABX3CMQ9</accession>
<feature type="domain" description="Phosphoadenosine phosphosulphate reductase" evidence="1">
    <location>
        <begin position="30"/>
        <end position="169"/>
    </location>
</feature>
<dbReference type="SUPFAM" id="SSF52402">
    <property type="entry name" value="Adenine nucleotide alpha hydrolases-like"/>
    <property type="match status" value="1"/>
</dbReference>
<dbReference type="Gene3D" id="3.40.50.620">
    <property type="entry name" value="HUPs"/>
    <property type="match status" value="1"/>
</dbReference>